<sequence length="168" mass="19078">MPIYDYIYGTVDKNSNTLYENSVERKEESPNVVHLTHLTTPESIYHLRLGFAYLASKLYSSEPLRSDQMTDMGIHKYRVQGEELNRYGEVYVKKHPQLKVKDGSSLAVAVLLNSIPKGTTQVLLRGNLTEVAFAVTFALCQKGIQVIVLREDEYEKLDKSFGTKSEDN</sequence>
<accession>A0A7J8QA22</accession>
<dbReference type="InterPro" id="IPR021940">
    <property type="entry name" value="CER1-like_C"/>
</dbReference>
<proteinExistence type="predicted"/>
<dbReference type="Pfam" id="PF12076">
    <property type="entry name" value="CER1-like_C"/>
    <property type="match status" value="1"/>
</dbReference>
<organism evidence="3 4">
    <name type="scientific">Gossypium raimondii</name>
    <name type="common">Peruvian cotton</name>
    <name type="synonym">Gossypium klotzschianum subsp. raimondii</name>
    <dbReference type="NCBI Taxonomy" id="29730"/>
    <lineage>
        <taxon>Eukaryota</taxon>
        <taxon>Viridiplantae</taxon>
        <taxon>Streptophyta</taxon>
        <taxon>Embryophyta</taxon>
        <taxon>Tracheophyta</taxon>
        <taxon>Spermatophyta</taxon>
        <taxon>Magnoliopsida</taxon>
        <taxon>eudicotyledons</taxon>
        <taxon>Gunneridae</taxon>
        <taxon>Pentapetalae</taxon>
        <taxon>rosids</taxon>
        <taxon>malvids</taxon>
        <taxon>Malvales</taxon>
        <taxon>Malvaceae</taxon>
        <taxon>Malvoideae</taxon>
        <taxon>Gossypium</taxon>
    </lineage>
</organism>
<evidence type="ECO:0000259" key="2">
    <source>
        <dbReference type="Pfam" id="PF12076"/>
    </source>
</evidence>
<name>A0A7J8QA22_GOSRA</name>
<protein>
    <recommendedName>
        <fullName evidence="2">Very-long-chain aldehyde decarbonylase CER1-like C-terminal domain-containing protein</fullName>
    </recommendedName>
</protein>
<dbReference type="GO" id="GO:0016020">
    <property type="term" value="C:membrane"/>
    <property type="evidence" value="ECO:0007669"/>
    <property type="project" value="UniProtKB-SubCell"/>
</dbReference>
<comment type="subcellular location">
    <subcellularLocation>
        <location evidence="1">Membrane</location>
        <topology evidence="1">Multi-pass membrane protein</topology>
    </subcellularLocation>
</comment>
<reference evidence="3 4" key="1">
    <citation type="journal article" date="2019" name="Genome Biol. Evol.">
        <title>Insights into the evolution of the New World diploid cottons (Gossypium, subgenus Houzingenia) based on genome sequencing.</title>
        <authorList>
            <person name="Grover C.E."/>
            <person name="Arick M.A. 2nd"/>
            <person name="Thrash A."/>
            <person name="Conover J.L."/>
            <person name="Sanders W.S."/>
            <person name="Peterson D.G."/>
            <person name="Frelichowski J.E."/>
            <person name="Scheffler J.A."/>
            <person name="Scheffler B.E."/>
            <person name="Wendel J.F."/>
        </authorList>
    </citation>
    <scope>NUCLEOTIDE SEQUENCE [LARGE SCALE GENOMIC DNA]</scope>
    <source>
        <strain evidence="3">8</strain>
        <tissue evidence="3">Leaf</tissue>
    </source>
</reference>
<comment type="caution">
    <text evidence="3">The sequence shown here is derived from an EMBL/GenBank/DDBJ whole genome shotgun (WGS) entry which is preliminary data.</text>
</comment>
<evidence type="ECO:0000313" key="4">
    <source>
        <dbReference type="Proteomes" id="UP000593578"/>
    </source>
</evidence>
<dbReference type="EMBL" id="JABEZZ010000010">
    <property type="protein sequence ID" value="MBA0598371.1"/>
    <property type="molecule type" value="Genomic_DNA"/>
</dbReference>
<gene>
    <name evidence="3" type="ORF">Gorai_008137</name>
</gene>
<feature type="domain" description="Very-long-chain aldehyde decarbonylase CER1-like C-terminal" evidence="2">
    <location>
        <begin position="122"/>
        <end position="167"/>
    </location>
</feature>
<dbReference type="Proteomes" id="UP000593578">
    <property type="component" value="Unassembled WGS sequence"/>
</dbReference>
<dbReference type="AlphaFoldDB" id="A0A7J8QA22"/>
<evidence type="ECO:0000313" key="3">
    <source>
        <dbReference type="EMBL" id="MBA0598371.1"/>
    </source>
</evidence>
<feature type="non-terminal residue" evidence="3">
    <location>
        <position position="168"/>
    </location>
</feature>
<evidence type="ECO:0000256" key="1">
    <source>
        <dbReference type="ARBA" id="ARBA00004141"/>
    </source>
</evidence>